<evidence type="ECO:0000256" key="1">
    <source>
        <dbReference type="ARBA" id="ARBA00012417"/>
    </source>
</evidence>
<evidence type="ECO:0000256" key="4">
    <source>
        <dbReference type="ARBA" id="ARBA00022705"/>
    </source>
</evidence>
<dbReference type="RefSeq" id="WP_311689587.1">
    <property type="nucleotide sequence ID" value="NZ_JAVRHL010000001.1"/>
</dbReference>
<comment type="similarity">
    <text evidence="6">Belongs to the DNA polymerase HolA subunit family.</text>
</comment>
<keyword evidence="5" id="KW-0239">DNA-directed DNA polymerase</keyword>
<dbReference type="Gene3D" id="1.20.272.10">
    <property type="match status" value="1"/>
</dbReference>
<evidence type="ECO:0000256" key="7">
    <source>
        <dbReference type="ARBA" id="ARBA00049244"/>
    </source>
</evidence>
<keyword evidence="4" id="KW-0235">DNA replication</keyword>
<evidence type="ECO:0000256" key="6">
    <source>
        <dbReference type="ARBA" id="ARBA00034754"/>
    </source>
</evidence>
<reference evidence="8 9" key="1">
    <citation type="submission" date="2023-09" db="EMBL/GenBank/DDBJ databases">
        <authorList>
            <person name="Rey-Velasco X."/>
        </authorList>
    </citation>
    <scope>NUCLEOTIDE SEQUENCE [LARGE SCALE GENOMIC DNA]</scope>
    <source>
        <strain evidence="8 9">F158</strain>
    </source>
</reference>
<keyword evidence="2" id="KW-0808">Transferase</keyword>
<accession>A0ABU3DDP6</accession>
<keyword evidence="9" id="KW-1185">Reference proteome</keyword>
<evidence type="ECO:0000313" key="9">
    <source>
        <dbReference type="Proteomes" id="UP001265259"/>
    </source>
</evidence>
<dbReference type="InterPro" id="IPR008921">
    <property type="entry name" value="DNA_pol3_clamp-load_cplx_C"/>
</dbReference>
<comment type="catalytic activity">
    <reaction evidence="7">
        <text>DNA(n) + a 2'-deoxyribonucleoside 5'-triphosphate = DNA(n+1) + diphosphate</text>
        <dbReference type="Rhea" id="RHEA:22508"/>
        <dbReference type="Rhea" id="RHEA-COMP:17339"/>
        <dbReference type="Rhea" id="RHEA-COMP:17340"/>
        <dbReference type="ChEBI" id="CHEBI:33019"/>
        <dbReference type="ChEBI" id="CHEBI:61560"/>
        <dbReference type="ChEBI" id="CHEBI:173112"/>
        <dbReference type="EC" id="2.7.7.7"/>
    </reaction>
</comment>
<dbReference type="Gene3D" id="3.40.50.300">
    <property type="entry name" value="P-loop containing nucleotide triphosphate hydrolases"/>
    <property type="match status" value="1"/>
</dbReference>
<dbReference type="InterPro" id="IPR005790">
    <property type="entry name" value="DNA_polIII_delta"/>
</dbReference>
<evidence type="ECO:0000313" key="8">
    <source>
        <dbReference type="EMBL" id="MDT0681826.1"/>
    </source>
</evidence>
<dbReference type="PANTHER" id="PTHR34388">
    <property type="entry name" value="DNA POLYMERASE III SUBUNIT DELTA"/>
    <property type="match status" value="1"/>
</dbReference>
<evidence type="ECO:0000256" key="2">
    <source>
        <dbReference type="ARBA" id="ARBA00022679"/>
    </source>
</evidence>
<keyword evidence="3" id="KW-0548">Nucleotidyltransferase</keyword>
<dbReference type="SUPFAM" id="SSF48019">
    <property type="entry name" value="post-AAA+ oligomerization domain-like"/>
    <property type="match status" value="1"/>
</dbReference>
<dbReference type="Proteomes" id="UP001265259">
    <property type="component" value="Unassembled WGS sequence"/>
</dbReference>
<dbReference type="NCBIfam" id="TIGR01128">
    <property type="entry name" value="holA"/>
    <property type="match status" value="1"/>
</dbReference>
<sequence>MKTGRGLSLASLIAKPDPGRPGVLLFGPDAMRVSLKRQDLVAAIVGPKGEEEMRLTRMSGDEVRRDPAQLVDALKAASFFPGPRAVLVDAAGEGAAPAVTAALEEWRDGDASLVVTAGALKPTSKLRKLFEGHRVAVAAGIYDAPMSREEIDAELSRAGISNISPEAMADLEALGGALDPGDFRQTLERLGLYKLGDATPLSSDDIAAIAPATVEAGVDELIGCTFDGAVDRIGPLVARLSGQGQNATSLVIAGLRHARALLAAKANPQGPASALARARPPVFGPRRDRMIRQATDWRLVRLETAVRLLVDTDLALRSAGQTAPQMAQAERVFIRLAMLRRAR</sequence>
<proteinExistence type="inferred from homology"/>
<evidence type="ECO:0000256" key="3">
    <source>
        <dbReference type="ARBA" id="ARBA00022695"/>
    </source>
</evidence>
<dbReference type="EC" id="2.7.7.7" evidence="1"/>
<organism evidence="8 9">
    <name type="scientific">Tropicimonas omnivorans</name>
    <dbReference type="NCBI Taxonomy" id="3075590"/>
    <lineage>
        <taxon>Bacteria</taxon>
        <taxon>Pseudomonadati</taxon>
        <taxon>Pseudomonadota</taxon>
        <taxon>Alphaproteobacteria</taxon>
        <taxon>Rhodobacterales</taxon>
        <taxon>Roseobacteraceae</taxon>
        <taxon>Tropicimonas</taxon>
    </lineage>
</organism>
<dbReference type="InterPro" id="IPR027417">
    <property type="entry name" value="P-loop_NTPase"/>
</dbReference>
<gene>
    <name evidence="8" type="ORF">RM543_03940</name>
</gene>
<dbReference type="PANTHER" id="PTHR34388:SF1">
    <property type="entry name" value="DNA POLYMERASE III SUBUNIT DELTA"/>
    <property type="match status" value="1"/>
</dbReference>
<dbReference type="EMBL" id="JAVRHL010000001">
    <property type="protein sequence ID" value="MDT0681826.1"/>
    <property type="molecule type" value="Genomic_DNA"/>
</dbReference>
<protein>
    <recommendedName>
        <fullName evidence="1">DNA-directed DNA polymerase</fullName>
        <ecNumber evidence="1">2.7.7.7</ecNumber>
    </recommendedName>
</protein>
<comment type="caution">
    <text evidence="8">The sequence shown here is derived from an EMBL/GenBank/DDBJ whole genome shotgun (WGS) entry which is preliminary data.</text>
</comment>
<evidence type="ECO:0000256" key="5">
    <source>
        <dbReference type="ARBA" id="ARBA00022932"/>
    </source>
</evidence>
<name>A0ABU3DDP6_9RHOB</name>